<dbReference type="InterPro" id="IPR015376">
    <property type="entry name" value="Znr_NADH_PPase"/>
</dbReference>
<reference evidence="11 12" key="1">
    <citation type="submission" date="2024-04" db="EMBL/GenBank/DDBJ databases">
        <title>Isolation of an actinomycete strain from pig manure.</title>
        <authorList>
            <person name="Gong T."/>
            <person name="Yu Z."/>
            <person name="An M."/>
            <person name="Wei C."/>
            <person name="Yang W."/>
            <person name="Liu L."/>
        </authorList>
    </citation>
    <scope>NUCLEOTIDE SEQUENCE [LARGE SCALE GENOMIC DNA]</scope>
    <source>
        <strain evidence="11 12">ZF39</strain>
    </source>
</reference>
<evidence type="ECO:0000256" key="4">
    <source>
        <dbReference type="ARBA" id="ARBA00012381"/>
    </source>
</evidence>
<evidence type="ECO:0000256" key="3">
    <source>
        <dbReference type="ARBA" id="ARBA00009595"/>
    </source>
</evidence>
<dbReference type="NCBIfam" id="NF001299">
    <property type="entry name" value="PRK00241.1"/>
    <property type="match status" value="1"/>
</dbReference>
<evidence type="ECO:0000256" key="2">
    <source>
        <dbReference type="ARBA" id="ARBA00001947"/>
    </source>
</evidence>
<evidence type="ECO:0000256" key="6">
    <source>
        <dbReference type="ARBA" id="ARBA00022801"/>
    </source>
</evidence>
<dbReference type="InterPro" id="IPR050241">
    <property type="entry name" value="NAD-cap_RNA_hydrolase_NudC"/>
</dbReference>
<comment type="similarity">
    <text evidence="3">Belongs to the Nudix hydrolase family. NudC subfamily.</text>
</comment>
<organism evidence="11 12">
    <name type="scientific">Ammonicoccus fulvus</name>
    <dbReference type="NCBI Taxonomy" id="3138240"/>
    <lineage>
        <taxon>Bacteria</taxon>
        <taxon>Bacillati</taxon>
        <taxon>Actinomycetota</taxon>
        <taxon>Actinomycetes</taxon>
        <taxon>Propionibacteriales</taxon>
        <taxon>Propionibacteriaceae</taxon>
        <taxon>Ammonicoccus</taxon>
    </lineage>
</organism>
<evidence type="ECO:0000259" key="10">
    <source>
        <dbReference type="PROSITE" id="PS51462"/>
    </source>
</evidence>
<dbReference type="PANTHER" id="PTHR42904:SF6">
    <property type="entry name" value="NAD-CAPPED RNA HYDROLASE NUDT12"/>
    <property type="match status" value="1"/>
</dbReference>
<dbReference type="Pfam" id="PF00293">
    <property type="entry name" value="NUDIX"/>
    <property type="match status" value="1"/>
</dbReference>
<dbReference type="InterPro" id="IPR049734">
    <property type="entry name" value="NudC-like_C"/>
</dbReference>
<evidence type="ECO:0000256" key="5">
    <source>
        <dbReference type="ARBA" id="ARBA00022723"/>
    </source>
</evidence>
<dbReference type="SUPFAM" id="SSF55811">
    <property type="entry name" value="Nudix"/>
    <property type="match status" value="1"/>
</dbReference>
<comment type="catalytic activity">
    <reaction evidence="9">
        <text>a 5'-end NAD(+)-phospho-ribonucleoside in mRNA + H2O = a 5'-end phospho-adenosine-phospho-ribonucleoside in mRNA + beta-nicotinamide D-ribonucleotide + 2 H(+)</text>
        <dbReference type="Rhea" id="RHEA:60876"/>
        <dbReference type="Rhea" id="RHEA-COMP:15698"/>
        <dbReference type="Rhea" id="RHEA-COMP:15719"/>
        <dbReference type="ChEBI" id="CHEBI:14649"/>
        <dbReference type="ChEBI" id="CHEBI:15377"/>
        <dbReference type="ChEBI" id="CHEBI:15378"/>
        <dbReference type="ChEBI" id="CHEBI:144029"/>
        <dbReference type="ChEBI" id="CHEBI:144051"/>
    </reaction>
    <physiologicalReaction direction="left-to-right" evidence="9">
        <dbReference type="Rhea" id="RHEA:60877"/>
    </physiologicalReaction>
</comment>
<keyword evidence="6 11" id="KW-0378">Hydrolase</keyword>
<dbReference type="CDD" id="cd03429">
    <property type="entry name" value="NUDIX_NADH_pyrophosphatase_Nudt13"/>
    <property type="match status" value="1"/>
</dbReference>
<proteinExistence type="inferred from homology"/>
<keyword evidence="8" id="KW-0520">NAD</keyword>
<dbReference type="PROSITE" id="PS51462">
    <property type="entry name" value="NUDIX"/>
    <property type="match status" value="1"/>
</dbReference>
<dbReference type="InterPro" id="IPR000086">
    <property type="entry name" value="NUDIX_hydrolase_dom"/>
</dbReference>
<comment type="cofactor">
    <cofactor evidence="2">
        <name>Zn(2+)</name>
        <dbReference type="ChEBI" id="CHEBI:29105"/>
    </cofactor>
</comment>
<dbReference type="Proteomes" id="UP001442841">
    <property type="component" value="Chromosome"/>
</dbReference>
<dbReference type="GO" id="GO:0016787">
    <property type="term" value="F:hydrolase activity"/>
    <property type="evidence" value="ECO:0007669"/>
    <property type="project" value="UniProtKB-KW"/>
</dbReference>
<dbReference type="Gene3D" id="3.90.79.10">
    <property type="entry name" value="Nucleoside Triphosphate Pyrophosphohydrolase"/>
    <property type="match status" value="1"/>
</dbReference>
<name>A0ABZ3FPE8_9ACTN</name>
<comment type="cofactor">
    <cofactor evidence="1">
        <name>Mg(2+)</name>
        <dbReference type="ChEBI" id="CHEBI:18420"/>
    </cofactor>
</comment>
<dbReference type="RefSeq" id="WP_425308723.1">
    <property type="nucleotide sequence ID" value="NZ_CP154795.1"/>
</dbReference>
<dbReference type="InterPro" id="IPR015797">
    <property type="entry name" value="NUDIX_hydrolase-like_dom_sf"/>
</dbReference>
<dbReference type="PROSITE" id="PS00893">
    <property type="entry name" value="NUDIX_BOX"/>
    <property type="match status" value="1"/>
</dbReference>
<protein>
    <recommendedName>
        <fullName evidence="4">NAD(+) diphosphatase</fullName>
        <ecNumber evidence="4">3.6.1.22</ecNumber>
    </recommendedName>
</protein>
<evidence type="ECO:0000256" key="8">
    <source>
        <dbReference type="ARBA" id="ARBA00023027"/>
    </source>
</evidence>
<dbReference type="Pfam" id="PF09297">
    <property type="entry name" value="Zn_ribbon_NUD"/>
    <property type="match status" value="1"/>
</dbReference>
<feature type="domain" description="Nudix hydrolase" evidence="10">
    <location>
        <begin position="149"/>
        <end position="279"/>
    </location>
</feature>
<keyword evidence="5" id="KW-0479">Metal-binding</keyword>
<gene>
    <name evidence="11" type="primary">nudC</name>
    <name evidence="11" type="ORF">AADG42_08180</name>
</gene>
<evidence type="ECO:0000313" key="12">
    <source>
        <dbReference type="Proteomes" id="UP001442841"/>
    </source>
</evidence>
<accession>A0ABZ3FPE8</accession>
<dbReference type="EMBL" id="CP154795">
    <property type="protein sequence ID" value="XAN07272.1"/>
    <property type="molecule type" value="Genomic_DNA"/>
</dbReference>
<dbReference type="InterPro" id="IPR020084">
    <property type="entry name" value="NUDIX_hydrolase_CS"/>
</dbReference>
<dbReference type="EC" id="3.6.1.22" evidence="4"/>
<sequence>MEKWRGVGALDRADQHRRDPDWVARQWARRDAQLLRVDSEDRIAADPDGAGPRGVRAEGAFDPERHFLLGLAAGVPWFTTNAEPDGPTASLRRIGAVAEGLALELTVGATALTAWHRLEPHCSACGTRTTVESGGTNRRCPACGRVHFPRQDPAVIVAVLDPDDRILLGRQPTWAPGRMSVLAGFVEAGESLEQAVHREIHEESGVRLTEVQYFGSQPWPFPRSLMVGFVARAENESLAVARDEIEDAAWFTRDEVDDSVLAGRLILPGEASIAHRLIRAWSTREVSAHRQPDR</sequence>
<evidence type="ECO:0000313" key="11">
    <source>
        <dbReference type="EMBL" id="XAN07272.1"/>
    </source>
</evidence>
<evidence type="ECO:0000256" key="9">
    <source>
        <dbReference type="ARBA" id="ARBA00023679"/>
    </source>
</evidence>
<keyword evidence="7" id="KW-0460">Magnesium</keyword>
<evidence type="ECO:0000256" key="7">
    <source>
        <dbReference type="ARBA" id="ARBA00022842"/>
    </source>
</evidence>
<keyword evidence="12" id="KW-1185">Reference proteome</keyword>
<dbReference type="Gene3D" id="3.90.79.20">
    <property type="match status" value="1"/>
</dbReference>
<evidence type="ECO:0000256" key="1">
    <source>
        <dbReference type="ARBA" id="ARBA00001946"/>
    </source>
</evidence>
<dbReference type="PANTHER" id="PTHR42904">
    <property type="entry name" value="NUDIX HYDROLASE, NUDC SUBFAMILY"/>
    <property type="match status" value="1"/>
</dbReference>